<proteinExistence type="predicted"/>
<evidence type="ECO:0000256" key="1">
    <source>
        <dbReference type="SAM" id="MobiDB-lite"/>
    </source>
</evidence>
<organism evidence="2 3">
    <name type="scientific">Acinonyx jubatus</name>
    <name type="common">Cheetah</name>
    <dbReference type="NCBI Taxonomy" id="32536"/>
    <lineage>
        <taxon>Eukaryota</taxon>
        <taxon>Metazoa</taxon>
        <taxon>Chordata</taxon>
        <taxon>Craniata</taxon>
        <taxon>Vertebrata</taxon>
        <taxon>Euteleostomi</taxon>
        <taxon>Mammalia</taxon>
        <taxon>Eutheria</taxon>
        <taxon>Laurasiatheria</taxon>
        <taxon>Carnivora</taxon>
        <taxon>Feliformia</taxon>
        <taxon>Felidae</taxon>
        <taxon>Felinae</taxon>
        <taxon>Acinonyx</taxon>
    </lineage>
</organism>
<reference evidence="3" key="1">
    <citation type="submission" date="2025-08" db="UniProtKB">
        <authorList>
            <consortium name="RefSeq"/>
        </authorList>
    </citation>
    <scope>IDENTIFICATION</scope>
    <source>
        <tissue evidence="3">Blood</tissue>
    </source>
</reference>
<feature type="compositionally biased region" description="Low complexity" evidence="1">
    <location>
        <begin position="62"/>
        <end position="71"/>
    </location>
</feature>
<dbReference type="Proteomes" id="UP001652583">
    <property type="component" value="Chromosome D1"/>
</dbReference>
<dbReference type="GeneID" id="128311651"/>
<evidence type="ECO:0000313" key="2">
    <source>
        <dbReference type="Proteomes" id="UP001652583"/>
    </source>
</evidence>
<feature type="compositionally biased region" description="Low complexity" evidence="1">
    <location>
        <begin position="144"/>
        <end position="167"/>
    </location>
</feature>
<sequence length="215" mass="22304">MARWWWRVWRLLAGTRHAPCPRLPRARPAARLGAHTPALRRGPRPSPRAPCSRRAPPRAPRAHSPLSSSPRSPRHLLRGGAPPTPLSALLGRARREWGGVGGGPLARVRQPGAGAPALSSAPGPWPPAACPQARGEDGRPPSPTALALLAASPSAASGPRAGDSGPGCSRDFSPASGPGIWRAQPGLREMHQMGKTFGAGEQGREGEAGAPFVSS</sequence>
<feature type="region of interest" description="Disordered" evidence="1">
    <location>
        <begin position="101"/>
        <end position="182"/>
    </location>
</feature>
<gene>
    <name evidence="3" type="primary">LOC128311651</name>
</gene>
<dbReference type="RefSeq" id="XP_053058531.1">
    <property type="nucleotide sequence ID" value="XM_053202556.1"/>
</dbReference>
<feature type="region of interest" description="Disordered" evidence="1">
    <location>
        <begin position="18"/>
        <end position="87"/>
    </location>
</feature>
<feature type="compositionally biased region" description="Low complexity" evidence="1">
    <location>
        <begin position="26"/>
        <end position="40"/>
    </location>
</feature>
<accession>A0ABM3NGH5</accession>
<feature type="compositionally biased region" description="Low complexity" evidence="1">
    <location>
        <begin position="111"/>
        <end position="122"/>
    </location>
</feature>
<evidence type="ECO:0000313" key="3">
    <source>
        <dbReference type="RefSeq" id="XP_053058531.1"/>
    </source>
</evidence>
<keyword evidence="2" id="KW-1185">Reference proteome</keyword>
<protein>
    <submittedName>
        <fullName evidence="3">Translation initiation factor IF-2-like</fullName>
    </submittedName>
</protein>
<name>A0ABM3NGH5_ACIJB</name>